<comment type="pathway">
    <text evidence="1">Cofactor biosynthesis; thiamine diphosphate biosynthesis.</text>
</comment>
<dbReference type="Gene3D" id="1.20.910.10">
    <property type="entry name" value="Heme oxygenase-like"/>
    <property type="match status" value="1"/>
</dbReference>
<keyword evidence="4" id="KW-1185">Reference proteome</keyword>
<dbReference type="NCBIfam" id="TIGR04306">
    <property type="entry name" value="salvage_TenA"/>
    <property type="match status" value="1"/>
</dbReference>
<evidence type="ECO:0000313" key="4">
    <source>
        <dbReference type="Proteomes" id="UP000229498"/>
    </source>
</evidence>
<protein>
    <recommendedName>
        <fullName evidence="1">Aminopyrimidine aminohydrolase</fullName>
        <ecNumber evidence="1">3.5.99.2</ecNumber>
    </recommendedName>
</protein>
<dbReference type="CDD" id="cd19367">
    <property type="entry name" value="TenA_C_ScTHI20-like"/>
    <property type="match status" value="1"/>
</dbReference>
<dbReference type="GO" id="GO:0009228">
    <property type="term" value="P:thiamine biosynthetic process"/>
    <property type="evidence" value="ECO:0007669"/>
    <property type="project" value="UniProtKB-KW"/>
</dbReference>
<dbReference type="InterPro" id="IPR050967">
    <property type="entry name" value="Thiamine_Salvage_TenA"/>
</dbReference>
<evidence type="ECO:0000256" key="1">
    <source>
        <dbReference type="RuleBase" id="RU363093"/>
    </source>
</evidence>
<proteinExistence type="inferred from homology"/>
<dbReference type="EC" id="3.5.99.2" evidence="1"/>
<feature type="domain" description="Thiaminase-2/PQQC" evidence="2">
    <location>
        <begin position="15"/>
        <end position="218"/>
    </location>
</feature>
<sequence length="220" mass="24631">MSLFQRLKAAAGDDWRDYVEHGFVRGMADGTLPERAFRHYLVQDYLFLTHFARAYALAVYKSGSLAEMRAAGEVMNGILDTEMKLHVDYCAGFGITPEEMERAPEDVATMAYTRYVLEVGLQGDVLDLHAALSPCVIGYGEIGRRLADDPATKREGNPYLSWIGMYAGQEYQEVMQGALAHLDRLGEQRLTEARFDRLATVFAQATRLESAFWQMGLDAA</sequence>
<dbReference type="InterPro" id="IPR004305">
    <property type="entry name" value="Thiaminase-2/PQQC"/>
</dbReference>
<evidence type="ECO:0000259" key="2">
    <source>
        <dbReference type="Pfam" id="PF03070"/>
    </source>
</evidence>
<evidence type="ECO:0000313" key="3">
    <source>
        <dbReference type="EMBL" id="PJK29462.1"/>
    </source>
</evidence>
<dbReference type="InterPro" id="IPR027574">
    <property type="entry name" value="Thiaminase_II"/>
</dbReference>
<dbReference type="Pfam" id="PF03070">
    <property type="entry name" value="TENA_THI-4"/>
    <property type="match status" value="1"/>
</dbReference>
<gene>
    <name evidence="3" type="primary">tenA</name>
    <name evidence="3" type="ORF">CVT23_10375</name>
</gene>
<dbReference type="PANTHER" id="PTHR43198">
    <property type="entry name" value="BIFUNCTIONAL TH2 PROTEIN"/>
    <property type="match status" value="1"/>
</dbReference>
<dbReference type="AlphaFoldDB" id="A0A2M9G169"/>
<comment type="catalytic activity">
    <reaction evidence="1">
        <text>thiamine + H2O = 5-(2-hydroxyethyl)-4-methylthiazole + 4-amino-5-hydroxymethyl-2-methylpyrimidine + H(+)</text>
        <dbReference type="Rhea" id="RHEA:17509"/>
        <dbReference type="ChEBI" id="CHEBI:15377"/>
        <dbReference type="ChEBI" id="CHEBI:15378"/>
        <dbReference type="ChEBI" id="CHEBI:16892"/>
        <dbReference type="ChEBI" id="CHEBI:17957"/>
        <dbReference type="ChEBI" id="CHEBI:18385"/>
        <dbReference type="EC" id="3.5.99.2"/>
    </reaction>
</comment>
<dbReference type="GO" id="GO:0050334">
    <property type="term" value="F:thiaminase activity"/>
    <property type="evidence" value="ECO:0007669"/>
    <property type="project" value="UniProtKB-EC"/>
</dbReference>
<name>A0A2M9G169_9PROT</name>
<dbReference type="InterPro" id="IPR016084">
    <property type="entry name" value="Haem_Oase-like_multi-hlx"/>
</dbReference>
<dbReference type="SUPFAM" id="SSF48613">
    <property type="entry name" value="Heme oxygenase-like"/>
    <property type="match status" value="1"/>
</dbReference>
<dbReference type="EMBL" id="PHIG01000032">
    <property type="protein sequence ID" value="PJK29462.1"/>
    <property type="molecule type" value="Genomic_DNA"/>
</dbReference>
<keyword evidence="1" id="KW-0378">Hydrolase</keyword>
<dbReference type="GO" id="GO:0005829">
    <property type="term" value="C:cytosol"/>
    <property type="evidence" value="ECO:0007669"/>
    <property type="project" value="TreeGrafter"/>
</dbReference>
<comment type="catalytic activity">
    <reaction evidence="1">
        <text>4-amino-5-aminomethyl-2-methylpyrimidine + H2O = 4-amino-5-hydroxymethyl-2-methylpyrimidine + NH4(+)</text>
        <dbReference type="Rhea" id="RHEA:31799"/>
        <dbReference type="ChEBI" id="CHEBI:15377"/>
        <dbReference type="ChEBI" id="CHEBI:16892"/>
        <dbReference type="ChEBI" id="CHEBI:28938"/>
        <dbReference type="ChEBI" id="CHEBI:63416"/>
        <dbReference type="EC" id="3.5.99.2"/>
    </reaction>
</comment>
<comment type="similarity">
    <text evidence="1">Belongs to the TenA family.</text>
</comment>
<dbReference type="UniPathway" id="UPA00060"/>
<dbReference type="RefSeq" id="WP_109793486.1">
    <property type="nucleotide sequence ID" value="NZ_PHIG01000032.1"/>
</dbReference>
<reference evidence="3 4" key="1">
    <citation type="submission" date="2017-11" db="EMBL/GenBank/DDBJ databases">
        <title>Draft genome sequence of Rhizobiales bacterium SY3-13.</title>
        <authorList>
            <person name="Sun C."/>
        </authorList>
    </citation>
    <scope>NUCLEOTIDE SEQUENCE [LARGE SCALE GENOMIC DNA]</scope>
    <source>
        <strain evidence="3 4">SY3-13</strain>
    </source>
</reference>
<accession>A0A2M9G169</accession>
<organism evidence="3 4">
    <name type="scientific">Minwuia thermotolerans</name>
    <dbReference type="NCBI Taxonomy" id="2056226"/>
    <lineage>
        <taxon>Bacteria</taxon>
        <taxon>Pseudomonadati</taxon>
        <taxon>Pseudomonadota</taxon>
        <taxon>Alphaproteobacteria</taxon>
        <taxon>Minwuiales</taxon>
        <taxon>Minwuiaceae</taxon>
        <taxon>Minwuia</taxon>
    </lineage>
</organism>
<dbReference type="PANTHER" id="PTHR43198:SF2">
    <property type="entry name" value="SI:CH1073-67J19.1-RELATED"/>
    <property type="match status" value="1"/>
</dbReference>
<comment type="caution">
    <text evidence="3">The sequence shown here is derived from an EMBL/GenBank/DDBJ whole genome shotgun (WGS) entry which is preliminary data.</text>
</comment>
<dbReference type="Proteomes" id="UP000229498">
    <property type="component" value="Unassembled WGS sequence"/>
</dbReference>
<dbReference type="GO" id="GO:0009229">
    <property type="term" value="P:thiamine diphosphate biosynthetic process"/>
    <property type="evidence" value="ECO:0007669"/>
    <property type="project" value="UniProtKB-UniPathway"/>
</dbReference>
<keyword evidence="1" id="KW-0784">Thiamine biosynthesis</keyword>
<comment type="function">
    <text evidence="1">Catalyzes an amino-pyrimidine hydrolysis reaction at the C5' of the pyrimidine moiety of thiamine compounds, a reaction that is part of a thiamine salvage pathway.</text>
</comment>
<dbReference type="OrthoDB" id="34166at2"/>